<dbReference type="EMBL" id="BMXS01000031">
    <property type="protein sequence ID" value="GGY08498.1"/>
    <property type="molecule type" value="Genomic_DNA"/>
</dbReference>
<gene>
    <name evidence="1" type="ORF">GCM10007160_39800</name>
</gene>
<dbReference type="Proteomes" id="UP000653056">
    <property type="component" value="Unassembled WGS sequence"/>
</dbReference>
<evidence type="ECO:0000313" key="2">
    <source>
        <dbReference type="Proteomes" id="UP000653056"/>
    </source>
</evidence>
<reference evidence="2" key="1">
    <citation type="journal article" date="2019" name="Int. J. Syst. Evol. Microbiol.">
        <title>The Global Catalogue of Microorganisms (GCM) 10K type strain sequencing project: providing services to taxonomists for standard genome sequencing and annotation.</title>
        <authorList>
            <consortium name="The Broad Institute Genomics Platform"/>
            <consortium name="The Broad Institute Genome Sequencing Center for Infectious Disease"/>
            <person name="Wu L."/>
            <person name="Ma J."/>
        </authorList>
    </citation>
    <scope>NUCLEOTIDE SEQUENCE [LARGE SCALE GENOMIC DNA]</scope>
    <source>
        <strain evidence="2">KCTC 22228</strain>
    </source>
</reference>
<evidence type="ECO:0000313" key="1">
    <source>
        <dbReference type="EMBL" id="GGY08498.1"/>
    </source>
</evidence>
<sequence>MKVVAKSNAESVAGWLETGKVFTVLAVSSVETEGSRFLIWSEKQESLALFPASDFEIKDAKLSRRWVASLDSNDFICLAPEKWQVDGFWEKYYDGDTVAEKIVEEEIRQMHSE</sequence>
<protein>
    <submittedName>
        <fullName evidence="1">Uncharacterized protein</fullName>
    </submittedName>
</protein>
<keyword evidence="2" id="KW-1185">Reference proteome</keyword>
<name>A0ABQ2Z8L4_9GAMM</name>
<accession>A0ABQ2Z8L4</accession>
<comment type="caution">
    <text evidence="1">The sequence shown here is derived from an EMBL/GenBank/DDBJ whole genome shotgun (WGS) entry which is preliminary data.</text>
</comment>
<dbReference type="RefSeq" id="WP_189472391.1">
    <property type="nucleotide sequence ID" value="NZ_BMXS01000031.1"/>
</dbReference>
<organism evidence="1 2">
    <name type="scientific">Litchfieldella qijiaojingensis</name>
    <dbReference type="NCBI Taxonomy" id="980347"/>
    <lineage>
        <taxon>Bacteria</taxon>
        <taxon>Pseudomonadati</taxon>
        <taxon>Pseudomonadota</taxon>
        <taxon>Gammaproteobacteria</taxon>
        <taxon>Oceanospirillales</taxon>
        <taxon>Halomonadaceae</taxon>
        <taxon>Litchfieldella</taxon>
    </lineage>
</organism>
<proteinExistence type="predicted"/>